<reference evidence="2 3" key="1">
    <citation type="submission" date="2015-07" db="EMBL/GenBank/DDBJ databases">
        <authorList>
            <person name="Noorani M."/>
        </authorList>
    </citation>
    <scope>NUCLEOTIDE SEQUENCE [LARGE SCALE GENOMIC DNA]</scope>
    <source>
        <strain evidence="2 3">CECT 5088</strain>
    </source>
</reference>
<name>A0A0M6XQM5_9RHOB</name>
<accession>A0A0M6XQM5</accession>
<evidence type="ECO:0000256" key="1">
    <source>
        <dbReference type="SAM" id="Phobius"/>
    </source>
</evidence>
<feature type="transmembrane region" description="Helical" evidence="1">
    <location>
        <begin position="50"/>
        <end position="70"/>
    </location>
</feature>
<keyword evidence="3" id="KW-1185">Reference proteome</keyword>
<evidence type="ECO:0000313" key="3">
    <source>
        <dbReference type="Proteomes" id="UP000048908"/>
    </source>
</evidence>
<gene>
    <name evidence="2" type="ORF">JAN5088_01670</name>
</gene>
<dbReference type="AlphaFoldDB" id="A0A0M6XQM5"/>
<keyword evidence="1" id="KW-0812">Transmembrane</keyword>
<keyword evidence="1" id="KW-1133">Transmembrane helix</keyword>
<dbReference type="Proteomes" id="UP000048908">
    <property type="component" value="Unassembled WGS sequence"/>
</dbReference>
<evidence type="ECO:0000313" key="2">
    <source>
        <dbReference type="EMBL" id="CTQ32897.1"/>
    </source>
</evidence>
<dbReference type="EMBL" id="CXPG01000016">
    <property type="protein sequence ID" value="CTQ32897.1"/>
    <property type="molecule type" value="Genomic_DNA"/>
</dbReference>
<proteinExistence type="predicted"/>
<keyword evidence="1" id="KW-0472">Membrane</keyword>
<protein>
    <submittedName>
        <fullName evidence="2">Uncharacterized protein</fullName>
    </submittedName>
</protein>
<sequence length="71" mass="7453">MRELAEDVADLELRSMLCDTTRDIGGVVRDSTADIDASPSLRDPPELDPLMGVCLAAAALAPFALIAALVL</sequence>
<dbReference type="RefSeq" id="WP_055682349.1">
    <property type="nucleotide sequence ID" value="NZ_CANMUL010000002.1"/>
</dbReference>
<organism evidence="2 3">
    <name type="scientific">Jannaschia rubra</name>
    <dbReference type="NCBI Taxonomy" id="282197"/>
    <lineage>
        <taxon>Bacteria</taxon>
        <taxon>Pseudomonadati</taxon>
        <taxon>Pseudomonadota</taxon>
        <taxon>Alphaproteobacteria</taxon>
        <taxon>Rhodobacterales</taxon>
        <taxon>Roseobacteraceae</taxon>
        <taxon>Jannaschia</taxon>
    </lineage>
</organism>